<dbReference type="RefSeq" id="WP_003297969.1">
    <property type="nucleotide sequence ID" value="NZ_AOBS01000009.1"/>
</dbReference>
<evidence type="ECO:0000256" key="2">
    <source>
        <dbReference type="PROSITE-ProRule" id="PRU01213"/>
    </source>
</evidence>
<dbReference type="eggNOG" id="COG4148">
    <property type="taxonomic scope" value="Bacteria"/>
</dbReference>
<dbReference type="Pfam" id="PF03459">
    <property type="entry name" value="TOBE"/>
    <property type="match status" value="2"/>
</dbReference>
<dbReference type="GO" id="GO:0015689">
    <property type="term" value="P:molybdate ion transport"/>
    <property type="evidence" value="ECO:0007669"/>
    <property type="project" value="InterPro"/>
</dbReference>
<feature type="domain" description="Mop" evidence="3">
    <location>
        <begin position="74"/>
        <end position="140"/>
    </location>
</feature>
<dbReference type="EMBL" id="AOBS01000009">
    <property type="protein sequence ID" value="EME02012.1"/>
    <property type="molecule type" value="Genomic_DNA"/>
</dbReference>
<sequence>MKVSARNVFKGTVLALQPGAVNALVTIDLGQGDSLASVVTMESVSALELAVGKDVLAIVKAPWVMLVCEGDDVRLSARNQLRGVVKHVEPGSVNSEVILTLPGGTEVTSVVTRDAVKELGLEPGVNATAIIKASNVILGVPA</sequence>
<dbReference type="InterPro" id="IPR051815">
    <property type="entry name" value="Molybdate_resp_trans_reg"/>
</dbReference>
<dbReference type="PANTHER" id="PTHR30432:SF1">
    <property type="entry name" value="DNA-BINDING TRANSCRIPTIONAL DUAL REGULATOR MODE"/>
    <property type="match status" value="1"/>
</dbReference>
<keyword evidence="1 2" id="KW-0500">Molybdenum</keyword>
<dbReference type="InterPro" id="IPR005116">
    <property type="entry name" value="Transp-assoc_OB_typ1"/>
</dbReference>
<dbReference type="PANTHER" id="PTHR30432">
    <property type="entry name" value="TRANSCRIPTIONAL REGULATOR MODE"/>
    <property type="match status" value="1"/>
</dbReference>
<evidence type="ECO:0000256" key="1">
    <source>
        <dbReference type="ARBA" id="ARBA00022505"/>
    </source>
</evidence>
<dbReference type="PATRIC" id="fig|1212548.4.peg.248"/>
<dbReference type="InterPro" id="IPR008995">
    <property type="entry name" value="Mo/tungstate-bd_C_term_dom"/>
</dbReference>
<evidence type="ECO:0000259" key="3">
    <source>
        <dbReference type="PROSITE" id="PS51866"/>
    </source>
</evidence>
<dbReference type="NCBIfam" id="TIGR00638">
    <property type="entry name" value="Mop"/>
    <property type="match status" value="2"/>
</dbReference>
<name>M2V813_STUST</name>
<dbReference type="AlphaFoldDB" id="M2V813"/>
<accession>M2V813</accession>
<evidence type="ECO:0000313" key="4">
    <source>
        <dbReference type="EMBL" id="EME02012.1"/>
    </source>
</evidence>
<protein>
    <submittedName>
        <fullName evidence="4">Putative molybdenum-pterin-binding-protein</fullName>
    </submittedName>
</protein>
<dbReference type="Proteomes" id="UP000011700">
    <property type="component" value="Unassembled WGS sequence"/>
</dbReference>
<gene>
    <name evidence="4" type="ORF">B381_01285</name>
</gene>
<dbReference type="InterPro" id="IPR004606">
    <property type="entry name" value="Mop_domain"/>
</dbReference>
<comment type="caution">
    <text evidence="4">The sequence shown here is derived from an EMBL/GenBank/DDBJ whole genome shotgun (WGS) entry which is preliminary data.</text>
</comment>
<proteinExistence type="predicted"/>
<organism evidence="4 5">
    <name type="scientific">Stutzerimonas stutzeri NF13</name>
    <dbReference type="NCBI Taxonomy" id="1212548"/>
    <lineage>
        <taxon>Bacteria</taxon>
        <taxon>Pseudomonadati</taxon>
        <taxon>Pseudomonadota</taxon>
        <taxon>Gammaproteobacteria</taxon>
        <taxon>Pseudomonadales</taxon>
        <taxon>Pseudomonadaceae</taxon>
        <taxon>Stutzerimonas</taxon>
    </lineage>
</organism>
<evidence type="ECO:0000313" key="5">
    <source>
        <dbReference type="Proteomes" id="UP000011700"/>
    </source>
</evidence>
<dbReference type="Gene3D" id="2.40.50.100">
    <property type="match status" value="2"/>
</dbReference>
<reference evidence="4 5" key="1">
    <citation type="journal article" date="2013" name="Genome Announc.">
        <title>Draft Genome of Pseudomonas stutzeri Strain NF13, a Nitrogen Fixer Isolated from the Galapagos Rift Hydrothermal Vent.</title>
        <authorList>
            <person name="Pena A."/>
            <person name="Busquets A."/>
            <person name="Gomila M."/>
            <person name="Mayol J."/>
            <person name="Bosch R."/>
            <person name="Nogales B."/>
            <person name="Garcia-Valdes E."/>
            <person name="Bennasar A."/>
            <person name="Lalucat J."/>
        </authorList>
    </citation>
    <scope>NUCLEOTIDE SEQUENCE [LARGE SCALE GENOMIC DNA]</scope>
    <source>
        <strain evidence="4 5">NF13</strain>
    </source>
</reference>
<dbReference type="OrthoDB" id="9800709at2"/>
<dbReference type="SUPFAM" id="SSF50331">
    <property type="entry name" value="MOP-like"/>
    <property type="match status" value="2"/>
</dbReference>
<dbReference type="PROSITE" id="PS51866">
    <property type="entry name" value="MOP"/>
    <property type="match status" value="2"/>
</dbReference>
<feature type="domain" description="Mop" evidence="3">
    <location>
        <begin position="2"/>
        <end position="68"/>
    </location>
</feature>